<feature type="transmembrane region" description="Helical" evidence="11">
    <location>
        <begin position="58"/>
        <end position="76"/>
    </location>
</feature>
<dbReference type="NCBIfam" id="TIGR01726">
    <property type="entry name" value="HEQRo_perm_3TM"/>
    <property type="match status" value="1"/>
</dbReference>
<evidence type="ECO:0000256" key="7">
    <source>
        <dbReference type="ARBA" id="ARBA00022970"/>
    </source>
</evidence>
<keyword evidence="5" id="KW-0997">Cell inner membrane</keyword>
<dbReference type="InterPro" id="IPR000515">
    <property type="entry name" value="MetI-like"/>
</dbReference>
<dbReference type="PROSITE" id="PS50928">
    <property type="entry name" value="ABC_TM1"/>
    <property type="match status" value="1"/>
</dbReference>
<keyword evidence="3 11" id="KW-0813">Transport</keyword>
<dbReference type="SUPFAM" id="SSF161098">
    <property type="entry name" value="MetI-like"/>
    <property type="match status" value="1"/>
</dbReference>
<evidence type="ECO:0000256" key="6">
    <source>
        <dbReference type="ARBA" id="ARBA00022692"/>
    </source>
</evidence>
<keyword evidence="6 11" id="KW-0812">Transmembrane</keyword>
<protein>
    <recommendedName>
        <fullName evidence="10">Arginine ABC transporter permease protein ArtM</fullName>
    </recommendedName>
</protein>
<keyword evidence="9 11" id="KW-0472">Membrane</keyword>
<dbReference type="AlphaFoldDB" id="A0A0N9X7T2"/>
<gene>
    <name evidence="13" type="ORF">AO356_29790</name>
</gene>
<dbReference type="Gene3D" id="1.10.3720.10">
    <property type="entry name" value="MetI-like"/>
    <property type="match status" value="1"/>
</dbReference>
<keyword evidence="7" id="KW-0029">Amino-acid transport</keyword>
<dbReference type="PANTHER" id="PTHR30614">
    <property type="entry name" value="MEMBRANE COMPONENT OF AMINO ACID ABC TRANSPORTER"/>
    <property type="match status" value="1"/>
</dbReference>
<dbReference type="PANTHER" id="PTHR30614:SF10">
    <property type="entry name" value="ARGININE ABC TRANSPORTER PERMEASE PROTEIN ARTM"/>
    <property type="match status" value="1"/>
</dbReference>
<dbReference type="GO" id="GO:0022857">
    <property type="term" value="F:transmembrane transporter activity"/>
    <property type="evidence" value="ECO:0007669"/>
    <property type="project" value="InterPro"/>
</dbReference>
<feature type="transmembrane region" description="Helical" evidence="11">
    <location>
        <begin position="195"/>
        <end position="217"/>
    </location>
</feature>
<comment type="subcellular location">
    <subcellularLocation>
        <location evidence="1">Cell inner membrane</location>
        <topology evidence="1">Multi-pass membrane protein</topology>
    </subcellularLocation>
    <subcellularLocation>
        <location evidence="11">Cell membrane</location>
        <topology evidence="11">Multi-pass membrane protein</topology>
    </subcellularLocation>
</comment>
<evidence type="ECO:0000256" key="1">
    <source>
        <dbReference type="ARBA" id="ARBA00004429"/>
    </source>
</evidence>
<evidence type="ECO:0000256" key="3">
    <source>
        <dbReference type="ARBA" id="ARBA00022448"/>
    </source>
</evidence>
<dbReference type="GO" id="GO:0043190">
    <property type="term" value="C:ATP-binding cassette (ABC) transporter complex"/>
    <property type="evidence" value="ECO:0007669"/>
    <property type="project" value="InterPro"/>
</dbReference>
<feature type="transmembrane region" description="Helical" evidence="11">
    <location>
        <begin position="20"/>
        <end position="46"/>
    </location>
</feature>
<reference evidence="14" key="1">
    <citation type="submission" date="2015-09" db="EMBL/GenBank/DDBJ databases">
        <title>Whole genome sequence of Pseudomonas fluorescens FW300-N2C3.</title>
        <authorList>
            <person name="Ray J."/>
            <person name="Melnyk R."/>
            <person name="Deutschbauer A."/>
        </authorList>
    </citation>
    <scope>NUCLEOTIDE SEQUENCE [LARGE SCALE GENOMIC DNA]</scope>
    <source>
        <strain evidence="14">FW300-N2C3</strain>
    </source>
</reference>
<evidence type="ECO:0000256" key="8">
    <source>
        <dbReference type="ARBA" id="ARBA00022989"/>
    </source>
</evidence>
<comment type="similarity">
    <text evidence="2">Belongs to the binding-protein-dependent transport system permease family. HisMQ subfamily.</text>
</comment>
<dbReference type="Pfam" id="PF00528">
    <property type="entry name" value="BPD_transp_1"/>
    <property type="match status" value="1"/>
</dbReference>
<evidence type="ECO:0000256" key="4">
    <source>
        <dbReference type="ARBA" id="ARBA00022475"/>
    </source>
</evidence>
<keyword evidence="8 11" id="KW-1133">Transmembrane helix</keyword>
<proteinExistence type="inferred from homology"/>
<evidence type="ECO:0000256" key="9">
    <source>
        <dbReference type="ARBA" id="ARBA00023136"/>
    </source>
</evidence>
<feature type="transmembrane region" description="Helical" evidence="11">
    <location>
        <begin position="160"/>
        <end position="183"/>
    </location>
</feature>
<name>A0A0N9X7T2_PSEFL</name>
<accession>A0A0N9X7T2</accession>
<dbReference type="GO" id="GO:0006865">
    <property type="term" value="P:amino acid transport"/>
    <property type="evidence" value="ECO:0007669"/>
    <property type="project" value="UniProtKB-KW"/>
</dbReference>
<evidence type="ECO:0000256" key="10">
    <source>
        <dbReference type="ARBA" id="ARBA00040319"/>
    </source>
</evidence>
<evidence type="ECO:0000259" key="12">
    <source>
        <dbReference type="PROSITE" id="PS50928"/>
    </source>
</evidence>
<evidence type="ECO:0000256" key="5">
    <source>
        <dbReference type="ARBA" id="ARBA00022519"/>
    </source>
</evidence>
<dbReference type="InterPro" id="IPR035906">
    <property type="entry name" value="MetI-like_sf"/>
</dbReference>
<dbReference type="CDD" id="cd06261">
    <property type="entry name" value="TM_PBP2"/>
    <property type="match status" value="1"/>
</dbReference>
<dbReference type="Proteomes" id="UP000059425">
    <property type="component" value="Chromosome"/>
</dbReference>
<keyword evidence="4" id="KW-1003">Cell membrane</keyword>
<reference evidence="13 14" key="2">
    <citation type="journal article" date="2018" name="Nature">
        <title>Mutant phenotypes for thousands of bacterial genes of unknown function.</title>
        <authorList>
            <person name="Price M.N."/>
            <person name="Wetmore K.M."/>
            <person name="Waters R.J."/>
            <person name="Callaghan M."/>
            <person name="Ray J."/>
            <person name="Liu H."/>
            <person name="Kuehl J.V."/>
            <person name="Melnyk R.A."/>
            <person name="Lamson J.S."/>
            <person name="Suh Y."/>
            <person name="Carlson H.K."/>
            <person name="Esquivel Z."/>
            <person name="Sadeeshkumar H."/>
            <person name="Chakraborty R."/>
            <person name="Zane G.M."/>
            <person name="Rubin B.E."/>
            <person name="Wall J.D."/>
            <person name="Visel A."/>
            <person name="Bristow J."/>
            <person name="Blow M.J."/>
            <person name="Arkin A.P."/>
            <person name="Deutschbauer A.M."/>
        </authorList>
    </citation>
    <scope>NUCLEOTIDE SEQUENCE [LARGE SCALE GENOMIC DNA]</scope>
    <source>
        <strain evidence="13 14">FW300-N2C3</strain>
    </source>
</reference>
<organism evidence="13 14">
    <name type="scientific">Pseudomonas fluorescens</name>
    <dbReference type="NCBI Taxonomy" id="294"/>
    <lineage>
        <taxon>Bacteria</taxon>
        <taxon>Pseudomonadati</taxon>
        <taxon>Pseudomonadota</taxon>
        <taxon>Gammaproteobacteria</taxon>
        <taxon>Pseudomonadales</taxon>
        <taxon>Pseudomonadaceae</taxon>
        <taxon>Pseudomonas</taxon>
    </lineage>
</organism>
<evidence type="ECO:0000256" key="11">
    <source>
        <dbReference type="RuleBase" id="RU363032"/>
    </source>
</evidence>
<evidence type="ECO:0000313" key="14">
    <source>
        <dbReference type="Proteomes" id="UP000059425"/>
    </source>
</evidence>
<sequence length="230" mass="25463">MDWNFLTDVFQQLLTGLPLTLQLSAMALAVGFALSILVAAAAGSSFRLFRWIGNAHIELFRGTPLLVQIFLIYYGLGQIPGLRQSFLWPFLREPYWCAVLALALNTSAYTAEIIRGALQAVPLGEIEAGRSCGMSGLLLRRRVVWPIAVRQGLAVYGSEVILMLKATSLASIITLTEVTRIAYKLISSSYRVMEVFAVTGALYLTLTFLISLAFSVIESRLNKHLAYRRN</sequence>
<dbReference type="InterPro" id="IPR010065">
    <property type="entry name" value="AA_ABC_transptr_permease_3TM"/>
</dbReference>
<evidence type="ECO:0000313" key="13">
    <source>
        <dbReference type="EMBL" id="ALI11194.1"/>
    </source>
</evidence>
<dbReference type="EMBL" id="CP012831">
    <property type="protein sequence ID" value="ALI11194.1"/>
    <property type="molecule type" value="Genomic_DNA"/>
</dbReference>
<evidence type="ECO:0000256" key="2">
    <source>
        <dbReference type="ARBA" id="ARBA00010072"/>
    </source>
</evidence>
<dbReference type="InterPro" id="IPR043429">
    <property type="entry name" value="ArtM/GltK/GlnP/TcyL/YhdX-like"/>
</dbReference>
<feature type="domain" description="ABC transmembrane type-1" evidence="12">
    <location>
        <begin position="17"/>
        <end position="214"/>
    </location>
</feature>